<dbReference type="Proteomes" id="UP000031975">
    <property type="component" value="Unassembled WGS sequence"/>
</dbReference>
<evidence type="ECO:0000313" key="3">
    <source>
        <dbReference type="Proteomes" id="UP000031975"/>
    </source>
</evidence>
<evidence type="ECO:0000256" key="1">
    <source>
        <dbReference type="SAM" id="MobiDB-lite"/>
    </source>
</evidence>
<feature type="compositionally biased region" description="Polar residues" evidence="1">
    <location>
        <begin position="48"/>
        <end position="58"/>
    </location>
</feature>
<reference evidence="2 3" key="1">
    <citation type="submission" date="2015-01" db="EMBL/GenBank/DDBJ databases">
        <title>Draft Genome Sequence of Mycoplasma capricolum subsp. capricolum str. GM508D.</title>
        <authorList>
            <person name="Calcutt M.J."/>
            <person name="Foecking M.F."/>
        </authorList>
    </citation>
    <scope>NUCLEOTIDE SEQUENCE [LARGE SCALE GENOMIC DNA]</scope>
    <source>
        <strain evidence="2 3">GM508D</strain>
    </source>
</reference>
<dbReference type="RefSeq" id="WP_011387565.1">
    <property type="nucleotide sequence ID" value="NZ_CP143995.1"/>
</dbReference>
<dbReference type="InterPro" id="IPR011889">
    <property type="entry name" value="Liste_lipo_26"/>
</dbReference>
<dbReference type="NCBIfam" id="TIGR02167">
    <property type="entry name" value="Liste_lipo_26"/>
    <property type="match status" value="4"/>
</dbReference>
<keyword evidence="2" id="KW-0449">Lipoprotein</keyword>
<evidence type="ECO:0000313" key="2">
    <source>
        <dbReference type="EMBL" id="KIM13957.1"/>
    </source>
</evidence>
<protein>
    <submittedName>
        <fullName evidence="2">PARCEL domain lipoprotein</fullName>
    </submittedName>
</protein>
<dbReference type="InterPro" id="IPR005046">
    <property type="entry name" value="DUF285"/>
</dbReference>
<accession>A0A0C2W6Q0</accession>
<organism evidence="2 3">
    <name type="scientific">Mycoplasma capricolum subsp. capricolum</name>
    <dbReference type="NCBI Taxonomy" id="40479"/>
    <lineage>
        <taxon>Bacteria</taxon>
        <taxon>Bacillati</taxon>
        <taxon>Mycoplasmatota</taxon>
        <taxon>Mollicutes</taxon>
        <taxon>Mycoplasmataceae</taxon>
        <taxon>Mycoplasma</taxon>
    </lineage>
</organism>
<comment type="caution">
    <text evidence="2">The sequence shown here is derived from an EMBL/GenBank/DDBJ whole genome shotgun (WGS) entry which is preliminary data.</text>
</comment>
<name>A0A0C2W6Q0_MYCCA</name>
<feature type="region of interest" description="Disordered" evidence="1">
    <location>
        <begin position="31"/>
        <end position="69"/>
    </location>
</feature>
<dbReference type="EMBL" id="JXQB01000001">
    <property type="protein sequence ID" value="KIM13957.1"/>
    <property type="molecule type" value="Genomic_DNA"/>
</dbReference>
<dbReference type="PROSITE" id="PS51257">
    <property type="entry name" value="PROKAR_LIPOPROTEIN"/>
    <property type="match status" value="1"/>
</dbReference>
<sequence>MKHLLKLISSLIILSTGILSVSCTNKNIKSKEDNISNNKEDNKDQTKPENSPQDQPQANEPKEEINISEEEKQEVINALEKVFKEQEDAFGSFHTYQDVVDQLKVYLEDNGFKYLEYLKLTNQEQMLINLKVDKEHKKLNEISINYFDKKIIFTPNTVLENKVQDKYNSNNNELIQIGYELQRTLNNIKLTNVKDTTIKVPKHLPLKINSLDETFKDLKSEKIDNLEKWNTKNIKFLTKTFEEAKNFNQSINSWDVSNVIDMTEMFAGAAKFNQDLNSWDTSKVQSMKGMFWDAESFNGNITNWNVKTVDDMQNMFSGAKNFNIDLDKWNTSNVESMEGMFSRTDAFNGKISNWNTSKVISMKQMFQESKSFKQDLSSWDVSKVTHAEMFRKSSEKNIIDDYLPKFPESIRKTL</sequence>
<gene>
    <name evidence="2" type="ORF">MCGM508_02685</name>
</gene>
<dbReference type="GeneID" id="60318870"/>
<feature type="compositionally biased region" description="Basic and acidic residues" evidence="1">
    <location>
        <begin position="31"/>
        <end position="47"/>
    </location>
</feature>
<feature type="compositionally biased region" description="Basic and acidic residues" evidence="1">
    <location>
        <begin position="60"/>
        <end position="69"/>
    </location>
</feature>
<dbReference type="Pfam" id="PF03382">
    <property type="entry name" value="DUF285"/>
    <property type="match status" value="1"/>
</dbReference>
<dbReference type="OMA" id="TDISEWN"/>
<dbReference type="AlphaFoldDB" id="A0A0C2W6Q0"/>
<proteinExistence type="predicted"/>